<keyword evidence="3" id="KW-0732">Signal</keyword>
<evidence type="ECO:0000256" key="3">
    <source>
        <dbReference type="ARBA" id="ARBA00022729"/>
    </source>
</evidence>
<feature type="domain" description="Cadherin" evidence="10">
    <location>
        <begin position="1169"/>
        <end position="1266"/>
    </location>
</feature>
<dbReference type="PROSITE" id="PS50268">
    <property type="entry name" value="CADHERIN_2"/>
    <property type="match status" value="11"/>
</dbReference>
<evidence type="ECO:0000256" key="1">
    <source>
        <dbReference type="ARBA" id="ARBA00004167"/>
    </source>
</evidence>
<keyword evidence="8" id="KW-0325">Glycoprotein</keyword>
<comment type="subcellular location">
    <subcellularLocation>
        <location evidence="1">Membrane</location>
        <topology evidence="1">Single-pass membrane protein</topology>
    </subcellularLocation>
</comment>
<evidence type="ECO:0000256" key="6">
    <source>
        <dbReference type="ARBA" id="ARBA00022989"/>
    </source>
</evidence>
<dbReference type="FunFam" id="2.60.40.60:FF:000033">
    <property type="entry name" value="FAT atypical cadherin 1"/>
    <property type="match status" value="1"/>
</dbReference>
<keyword evidence="2" id="KW-0812">Transmembrane</keyword>
<feature type="domain" description="Cadherin" evidence="10">
    <location>
        <begin position="490"/>
        <end position="599"/>
    </location>
</feature>
<dbReference type="FunFam" id="2.60.40.60:FF:000020">
    <property type="entry name" value="Dachsous cadherin-related 1b"/>
    <property type="match status" value="1"/>
</dbReference>
<evidence type="ECO:0000313" key="11">
    <source>
        <dbReference type="EMBL" id="RUS69247.1"/>
    </source>
</evidence>
<evidence type="ECO:0000256" key="8">
    <source>
        <dbReference type="ARBA" id="ARBA00023180"/>
    </source>
</evidence>
<evidence type="ECO:0000256" key="5">
    <source>
        <dbReference type="ARBA" id="ARBA00022837"/>
    </source>
</evidence>
<accession>A0A3S0Z4K4</accession>
<evidence type="ECO:0000256" key="9">
    <source>
        <dbReference type="PROSITE-ProRule" id="PRU00043"/>
    </source>
</evidence>
<feature type="domain" description="Cadherin" evidence="10">
    <location>
        <begin position="946"/>
        <end position="1051"/>
    </location>
</feature>
<dbReference type="Proteomes" id="UP000271974">
    <property type="component" value="Unassembled WGS sequence"/>
</dbReference>
<dbReference type="EMBL" id="RQTK01001759">
    <property type="protein sequence ID" value="RUS69247.1"/>
    <property type="molecule type" value="Genomic_DNA"/>
</dbReference>
<evidence type="ECO:0000313" key="12">
    <source>
        <dbReference type="Proteomes" id="UP000271974"/>
    </source>
</evidence>
<feature type="domain" description="Cadherin" evidence="10">
    <location>
        <begin position="374"/>
        <end position="489"/>
    </location>
</feature>
<dbReference type="GO" id="GO:0005509">
    <property type="term" value="F:calcium ion binding"/>
    <property type="evidence" value="ECO:0007669"/>
    <property type="project" value="UniProtKB-UniRule"/>
</dbReference>
<dbReference type="PANTHER" id="PTHR24028">
    <property type="entry name" value="CADHERIN-87A"/>
    <property type="match status" value="1"/>
</dbReference>
<keyword evidence="7" id="KW-0472">Membrane</keyword>
<dbReference type="InterPro" id="IPR050174">
    <property type="entry name" value="Protocadherin/Cadherin-CA"/>
</dbReference>
<feature type="domain" description="Cadherin" evidence="10">
    <location>
        <begin position="159"/>
        <end position="255"/>
    </location>
</feature>
<dbReference type="PANTHER" id="PTHR24028:SF328">
    <property type="entry name" value="CADHERIN-3"/>
    <property type="match status" value="1"/>
</dbReference>
<keyword evidence="12" id="KW-1185">Reference proteome</keyword>
<dbReference type="GO" id="GO:0007156">
    <property type="term" value="P:homophilic cell adhesion via plasma membrane adhesion molecules"/>
    <property type="evidence" value="ECO:0007669"/>
    <property type="project" value="InterPro"/>
</dbReference>
<dbReference type="SMART" id="SM00112">
    <property type="entry name" value="CA"/>
    <property type="match status" value="11"/>
</dbReference>
<feature type="domain" description="Cadherin" evidence="10">
    <location>
        <begin position="1267"/>
        <end position="1376"/>
    </location>
</feature>
<dbReference type="SUPFAM" id="SSF49313">
    <property type="entry name" value="Cadherin-like"/>
    <property type="match status" value="11"/>
</dbReference>
<dbReference type="CDD" id="cd11304">
    <property type="entry name" value="Cadherin_repeat"/>
    <property type="match status" value="10"/>
</dbReference>
<dbReference type="PROSITE" id="PS00232">
    <property type="entry name" value="CADHERIN_1"/>
    <property type="match status" value="2"/>
</dbReference>
<feature type="domain" description="Cadherin" evidence="10">
    <location>
        <begin position="1052"/>
        <end position="1158"/>
    </location>
</feature>
<name>A0A3S0Z4K4_ELYCH</name>
<gene>
    <name evidence="11" type="ORF">EGW08_022990</name>
</gene>
<keyword evidence="4" id="KW-0677">Repeat</keyword>
<feature type="non-terminal residue" evidence="11">
    <location>
        <position position="1437"/>
    </location>
</feature>
<dbReference type="GO" id="GO:0005886">
    <property type="term" value="C:plasma membrane"/>
    <property type="evidence" value="ECO:0007669"/>
    <property type="project" value="InterPro"/>
</dbReference>
<protein>
    <recommendedName>
        <fullName evidence="10">Cadherin domain-containing protein</fullName>
    </recommendedName>
</protein>
<evidence type="ECO:0000256" key="4">
    <source>
        <dbReference type="ARBA" id="ARBA00022737"/>
    </source>
</evidence>
<dbReference type="PRINTS" id="PR00205">
    <property type="entry name" value="CADHERIN"/>
</dbReference>
<dbReference type="Pfam" id="PF00028">
    <property type="entry name" value="Cadherin"/>
    <property type="match status" value="7"/>
</dbReference>
<evidence type="ECO:0000256" key="2">
    <source>
        <dbReference type="ARBA" id="ARBA00022692"/>
    </source>
</evidence>
<evidence type="ECO:0000259" key="10">
    <source>
        <dbReference type="PROSITE" id="PS50268"/>
    </source>
</evidence>
<keyword evidence="6" id="KW-1133">Transmembrane helix</keyword>
<sequence>MWNTVKLKTTRWRQYFVLAWAISVTILAMPGVSASSSAHLLSRSRRAVKSVEVFENAAVGATLYDLNSQDDAKPLSSYSFQVVNATGVSTAIFGISDNKLKLISAPQAELDKFDRETFPMIVVNIEATRLVNPTVGQKVLITLELTLKDVNDENPVITNPKPYQATVAVNTGAGINIYTVTATDADQSPSLHFSLEQDSSPGFEITNTGGNTANIVTTSTNGYSASSSPLRVVVSVEDRASNPLQKISATVLVTVGTLPPQFFMTSYEGQVYENSAQKIVQMKDEDVNLLIQVKQFQTNNALSFSVDNNNFEIIPDAVERNRISLRCKEAYDYETTKSVNFRVTAKESGTNYQSTAQVTVFVIDENDSGPTFLGKSQYVVEVDEDEPIGFEVFQVTASDADSGTNGKITFSIVGTDAFEIETVPSLPYYTGRVRVKSPNELDYEKLEGNSNRAIDFSIIATDGNSVAPKSSSVMARVTVNNVNDNEPAIDNSSLRITVRSSAKQGEIVSILGASDVDGDNIEFSFQGSQTSGSGYFTLEKESGKLTLARDLPNNMDTFTLNVVTSDDGSCCREGINRRSTSTTEVTVTVEGANNYKPDFVNCNDYNKFGVEEKAPVGTSVGQVSAMDTDRGENGKVTYKLQSNRNPNPLTIDPDSGLITVLNKDEIVRKRGMDPYIQVTVIGENLVPSQELRGYCTFRVNIIDINDHPPRFDQAAYTVSFLLSTDLPAIITRMQATDEDFGENANITYSLGNTAPNFFSINRLSGYVTLEKNNIIQQQVYSFAVIANDNGNVQPLTATTTLNVEVTQGTFILPIWTTKPSGTNPVLQVSEDTVVNTVLTKLGCKSGSPDNPRVEFRVFDTQKSINDDSEYFTAVTLNPGSDSDPDAYTLEIRLKKQLDFLVQKEHTVTATCQGFDSGTLRAPDIFFRVQVLDSNNQRPLLEGMDSSSGRYFASVPEESPLGTSVRRVKVNDKDENPLFKQITFSLADQDYQFFTISKVGDFEAQVNTAEKFDRETKNEYIFKIIASDGVTRADDRFMVVTVTDVNDMEPSFPYTRYEFNVSETAEINSPIGEVTATDKDLIDINNLDYQFTGGNTNSVFSILSGTGQIRLSRKVDFDDPNQPKTYNLQLTAYDNGRVHSATTSVTIRVLDENDNSPQFTQNLYVVDNLVTEEEERDTALYLTTVQAFDKDTQRVQTKITYRLAAPSALFRVNATSGDVYLIGKLDRESPSDNIVTIIAEDEPIDPLLAYTDVKVNPIDINDNKPVFDTNHINFEVDEHSPLGKFVGFVLANDKDEGDNSKVEYRFADPNQPRANYFNLESNSGKLSTNVEPSLLDYENFTSVQLVVEAYDLGQPRQSSLQTITISLIDKNDQKPYFEKNLYTESMSEATTSGRVLSVLAKDDDTDPRNRAFQFSLEPNSKHFLIDSSGDYGVITVNP</sequence>
<dbReference type="OrthoDB" id="6079678at2759"/>
<organism evidence="11 12">
    <name type="scientific">Elysia chlorotica</name>
    <name type="common">Eastern emerald elysia</name>
    <name type="synonym">Sea slug</name>
    <dbReference type="NCBI Taxonomy" id="188477"/>
    <lineage>
        <taxon>Eukaryota</taxon>
        <taxon>Metazoa</taxon>
        <taxon>Spiralia</taxon>
        <taxon>Lophotrochozoa</taxon>
        <taxon>Mollusca</taxon>
        <taxon>Gastropoda</taxon>
        <taxon>Heterobranchia</taxon>
        <taxon>Euthyneura</taxon>
        <taxon>Panpulmonata</taxon>
        <taxon>Sacoglossa</taxon>
        <taxon>Placobranchoidea</taxon>
        <taxon>Plakobranchidae</taxon>
        <taxon>Elysia</taxon>
    </lineage>
</organism>
<dbReference type="InterPro" id="IPR002126">
    <property type="entry name" value="Cadherin-like_dom"/>
</dbReference>
<feature type="domain" description="Cadherin" evidence="10">
    <location>
        <begin position="263"/>
        <end position="372"/>
    </location>
</feature>
<dbReference type="Gene3D" id="2.60.40.60">
    <property type="entry name" value="Cadherins"/>
    <property type="match status" value="12"/>
</dbReference>
<feature type="domain" description="Cadherin" evidence="10">
    <location>
        <begin position="45"/>
        <end position="157"/>
    </location>
</feature>
<dbReference type="InterPro" id="IPR020894">
    <property type="entry name" value="Cadherin_CS"/>
</dbReference>
<feature type="domain" description="Cadherin" evidence="10">
    <location>
        <begin position="610"/>
        <end position="711"/>
    </location>
</feature>
<dbReference type="InterPro" id="IPR015919">
    <property type="entry name" value="Cadherin-like_sf"/>
</dbReference>
<feature type="domain" description="Cadherin" evidence="10">
    <location>
        <begin position="712"/>
        <end position="815"/>
    </location>
</feature>
<keyword evidence="5 9" id="KW-0106">Calcium</keyword>
<evidence type="ECO:0000256" key="7">
    <source>
        <dbReference type="ARBA" id="ARBA00023136"/>
    </source>
</evidence>
<comment type="caution">
    <text evidence="11">The sequence shown here is derived from an EMBL/GenBank/DDBJ whole genome shotgun (WGS) entry which is preliminary data.</text>
</comment>
<dbReference type="STRING" id="188477.A0A3S0Z4K4"/>
<dbReference type="FunFam" id="2.60.40.60:FF:000015">
    <property type="entry name" value="FAT atypical cadherin 1"/>
    <property type="match status" value="1"/>
</dbReference>
<reference evidence="11 12" key="1">
    <citation type="submission" date="2019-01" db="EMBL/GenBank/DDBJ databases">
        <title>A draft genome assembly of the solar-powered sea slug Elysia chlorotica.</title>
        <authorList>
            <person name="Cai H."/>
            <person name="Li Q."/>
            <person name="Fang X."/>
            <person name="Li J."/>
            <person name="Curtis N.E."/>
            <person name="Altenburger A."/>
            <person name="Shibata T."/>
            <person name="Feng M."/>
            <person name="Maeda T."/>
            <person name="Schwartz J.A."/>
            <person name="Shigenobu S."/>
            <person name="Lundholm N."/>
            <person name="Nishiyama T."/>
            <person name="Yang H."/>
            <person name="Hasebe M."/>
            <person name="Li S."/>
            <person name="Pierce S.K."/>
            <person name="Wang J."/>
        </authorList>
    </citation>
    <scope>NUCLEOTIDE SEQUENCE [LARGE SCALE GENOMIC DNA]</scope>
    <source>
        <strain evidence="11">EC2010</strain>
        <tissue evidence="11">Whole organism of an adult</tissue>
    </source>
</reference>
<proteinExistence type="predicted"/>